<dbReference type="Proteomes" id="UP000789920">
    <property type="component" value="Unassembled WGS sequence"/>
</dbReference>
<dbReference type="EMBL" id="CAJVQC010033736">
    <property type="protein sequence ID" value="CAG8754737.1"/>
    <property type="molecule type" value="Genomic_DNA"/>
</dbReference>
<comment type="caution">
    <text evidence="1">The sequence shown here is derived from an EMBL/GenBank/DDBJ whole genome shotgun (WGS) entry which is preliminary data.</text>
</comment>
<name>A0ACA9QMR4_9GLOM</name>
<evidence type="ECO:0000313" key="1">
    <source>
        <dbReference type="EMBL" id="CAG8754737.1"/>
    </source>
</evidence>
<gene>
    <name evidence="1" type="ORF">RPERSI_LOCUS14558</name>
</gene>
<proteinExistence type="predicted"/>
<organism evidence="1 2">
    <name type="scientific">Racocetra persica</name>
    <dbReference type="NCBI Taxonomy" id="160502"/>
    <lineage>
        <taxon>Eukaryota</taxon>
        <taxon>Fungi</taxon>
        <taxon>Fungi incertae sedis</taxon>
        <taxon>Mucoromycota</taxon>
        <taxon>Glomeromycotina</taxon>
        <taxon>Glomeromycetes</taxon>
        <taxon>Diversisporales</taxon>
        <taxon>Gigasporaceae</taxon>
        <taxon>Racocetra</taxon>
    </lineage>
</organism>
<keyword evidence="2" id="KW-1185">Reference proteome</keyword>
<accession>A0ACA9QMR4</accession>
<evidence type="ECO:0000313" key="2">
    <source>
        <dbReference type="Proteomes" id="UP000789920"/>
    </source>
</evidence>
<protein>
    <submittedName>
        <fullName evidence="1">14667_t:CDS:1</fullName>
    </submittedName>
</protein>
<feature type="non-terminal residue" evidence="1">
    <location>
        <position position="1"/>
    </location>
</feature>
<feature type="non-terminal residue" evidence="1">
    <location>
        <position position="54"/>
    </location>
</feature>
<sequence length="54" mass="6202">SANMIVNKELAQRLYNNKHTSTNLDSGYESNTTFFFQSNLMILSQKKQNDLFGV</sequence>
<reference evidence="1" key="1">
    <citation type="submission" date="2021-06" db="EMBL/GenBank/DDBJ databases">
        <authorList>
            <person name="Kallberg Y."/>
            <person name="Tangrot J."/>
            <person name="Rosling A."/>
        </authorList>
    </citation>
    <scope>NUCLEOTIDE SEQUENCE</scope>
    <source>
        <strain evidence="1">MA461A</strain>
    </source>
</reference>